<gene>
    <name evidence="2" type="ORF">ALMOND_2B021874</name>
</gene>
<organism evidence="2 3">
    <name type="scientific">Prunus dulcis</name>
    <name type="common">Almond</name>
    <name type="synonym">Amygdalus dulcis</name>
    <dbReference type="NCBI Taxonomy" id="3755"/>
    <lineage>
        <taxon>Eukaryota</taxon>
        <taxon>Viridiplantae</taxon>
        <taxon>Streptophyta</taxon>
        <taxon>Embryophyta</taxon>
        <taxon>Tracheophyta</taxon>
        <taxon>Spermatophyta</taxon>
        <taxon>Magnoliopsida</taxon>
        <taxon>eudicotyledons</taxon>
        <taxon>Gunneridae</taxon>
        <taxon>Pentapetalae</taxon>
        <taxon>rosids</taxon>
        <taxon>fabids</taxon>
        <taxon>Rosales</taxon>
        <taxon>Rosaceae</taxon>
        <taxon>Amygdaloideae</taxon>
        <taxon>Amygdaleae</taxon>
        <taxon>Prunus</taxon>
    </lineage>
</organism>
<protein>
    <submittedName>
        <fullName evidence="2">PREDICTED: LOC109946780</fullName>
    </submittedName>
</protein>
<feature type="non-terminal residue" evidence="2">
    <location>
        <position position="73"/>
    </location>
</feature>
<name>A0A5E4GDQ7_PRUDU</name>
<sequence>SSLTKNIGGQFIQAGEVIVTSVIVAGDLELPSGDEEDETLVEQPAVEATPSGRRNKRKETTPVHGGAVHPASS</sequence>
<feature type="non-terminal residue" evidence="2">
    <location>
        <position position="1"/>
    </location>
</feature>
<evidence type="ECO:0000313" key="3">
    <source>
        <dbReference type="Proteomes" id="UP000327085"/>
    </source>
</evidence>
<evidence type="ECO:0000313" key="2">
    <source>
        <dbReference type="EMBL" id="VVA37761.1"/>
    </source>
</evidence>
<accession>A0A5E4GDQ7</accession>
<dbReference type="Proteomes" id="UP000327085">
    <property type="component" value="Chromosome 5"/>
</dbReference>
<feature type="region of interest" description="Disordered" evidence="1">
    <location>
        <begin position="30"/>
        <end position="73"/>
    </location>
</feature>
<dbReference type="InParanoid" id="A0A5E4GDQ7"/>
<proteinExistence type="predicted"/>
<evidence type="ECO:0000256" key="1">
    <source>
        <dbReference type="SAM" id="MobiDB-lite"/>
    </source>
</evidence>
<dbReference type="AlphaFoldDB" id="A0A5E4GDQ7"/>
<dbReference type="Gramene" id="VVA37761">
    <property type="protein sequence ID" value="VVA37761"/>
    <property type="gene ID" value="Prudul26B021874"/>
</dbReference>
<dbReference type="EMBL" id="CABIKO010000570">
    <property type="protein sequence ID" value="VVA37761.1"/>
    <property type="molecule type" value="Genomic_DNA"/>
</dbReference>
<reference evidence="3" key="1">
    <citation type="journal article" date="2020" name="Plant J.">
        <title>Transposons played a major role in the diversification between the closely related almond and peach genomes: results from the almond genome sequence.</title>
        <authorList>
            <person name="Alioto T."/>
            <person name="Alexiou K.G."/>
            <person name="Bardil A."/>
            <person name="Barteri F."/>
            <person name="Castanera R."/>
            <person name="Cruz F."/>
            <person name="Dhingra A."/>
            <person name="Duval H."/>
            <person name="Fernandez I Marti A."/>
            <person name="Frias L."/>
            <person name="Galan B."/>
            <person name="Garcia J.L."/>
            <person name="Howad W."/>
            <person name="Gomez-Garrido J."/>
            <person name="Gut M."/>
            <person name="Julca I."/>
            <person name="Morata J."/>
            <person name="Puigdomenech P."/>
            <person name="Ribeca P."/>
            <person name="Rubio Cabetas M.J."/>
            <person name="Vlasova A."/>
            <person name="Wirthensohn M."/>
            <person name="Garcia-Mas J."/>
            <person name="Gabaldon T."/>
            <person name="Casacuberta J.M."/>
            <person name="Arus P."/>
        </authorList>
    </citation>
    <scope>NUCLEOTIDE SEQUENCE [LARGE SCALE GENOMIC DNA]</scope>
    <source>
        <strain evidence="3">cv. Texas</strain>
    </source>
</reference>